<protein>
    <submittedName>
        <fullName evidence="1">15919_t:CDS:1</fullName>
    </submittedName>
</protein>
<gene>
    <name evidence="1" type="ORF">GMARGA_LOCUS24389</name>
</gene>
<evidence type="ECO:0000313" key="2">
    <source>
        <dbReference type="Proteomes" id="UP000789901"/>
    </source>
</evidence>
<dbReference type="EMBL" id="CAJVQB010025663">
    <property type="protein sequence ID" value="CAG8806878.1"/>
    <property type="molecule type" value="Genomic_DNA"/>
</dbReference>
<dbReference type="Proteomes" id="UP000789901">
    <property type="component" value="Unassembled WGS sequence"/>
</dbReference>
<keyword evidence="2" id="KW-1185">Reference proteome</keyword>
<evidence type="ECO:0000313" key="1">
    <source>
        <dbReference type="EMBL" id="CAG8806878.1"/>
    </source>
</evidence>
<accession>A0ABN7VYG5</accession>
<proteinExistence type="predicted"/>
<sequence length="217" mass="25569">TSKFRLYREQLVEILLEFLQPFKDFESAEPCNQVLDIEIVVFLDSFIDRIEITDKNENEENTVTELILCNDNAIKENVNAIIDENIQIPNTEKWINSVDKNFNALRRMVNDCKRFNRQQKFPNTWEGLKKLQKNDSPFQTDTDDNMDTINYNQDKFIDEWLNYANHEVPFSAISTQNPSLTKFPLPYWHTMLHVAPNLSEFARCLLSIPPNSETSEW</sequence>
<name>A0ABN7VYG5_GIGMA</name>
<feature type="non-terminal residue" evidence="1">
    <location>
        <position position="217"/>
    </location>
</feature>
<reference evidence="1 2" key="1">
    <citation type="submission" date="2021-06" db="EMBL/GenBank/DDBJ databases">
        <authorList>
            <person name="Kallberg Y."/>
            <person name="Tangrot J."/>
            <person name="Rosling A."/>
        </authorList>
    </citation>
    <scope>NUCLEOTIDE SEQUENCE [LARGE SCALE GENOMIC DNA]</scope>
    <source>
        <strain evidence="1 2">120-4 pot B 10/14</strain>
    </source>
</reference>
<organism evidence="1 2">
    <name type="scientific">Gigaspora margarita</name>
    <dbReference type="NCBI Taxonomy" id="4874"/>
    <lineage>
        <taxon>Eukaryota</taxon>
        <taxon>Fungi</taxon>
        <taxon>Fungi incertae sedis</taxon>
        <taxon>Mucoromycota</taxon>
        <taxon>Glomeromycotina</taxon>
        <taxon>Glomeromycetes</taxon>
        <taxon>Diversisporales</taxon>
        <taxon>Gigasporaceae</taxon>
        <taxon>Gigaspora</taxon>
    </lineage>
</organism>
<feature type="non-terminal residue" evidence="1">
    <location>
        <position position="1"/>
    </location>
</feature>
<comment type="caution">
    <text evidence="1">The sequence shown here is derived from an EMBL/GenBank/DDBJ whole genome shotgun (WGS) entry which is preliminary data.</text>
</comment>